<dbReference type="EMBL" id="FSHM01000002">
    <property type="protein sequence ID" value="SIA53135.1"/>
    <property type="molecule type" value="Genomic_DNA"/>
</dbReference>
<reference evidence="1 2" key="1">
    <citation type="submission" date="2016-11" db="EMBL/GenBank/DDBJ databases">
        <authorList>
            <consortium name="Pathogen Informatics"/>
        </authorList>
    </citation>
    <scope>NUCLEOTIDE SEQUENCE [LARGE SCALE GENOMIC DNA]</scope>
    <source>
        <strain evidence="1 2">104</strain>
    </source>
</reference>
<comment type="caution">
    <text evidence="1">The sequence shown here is derived from an EMBL/GenBank/DDBJ whole genome shotgun (WGS) entry which is preliminary data.</text>
</comment>
<accession>A0AB38CVT4</accession>
<gene>
    <name evidence="1" type="ORF">SAMEA2070301_01343</name>
</gene>
<sequence length="49" mass="5751">MLDYNEIDLTDIELMDVQIYERQCLIERLEGEIAALELATLNAHSRAWK</sequence>
<protein>
    <submittedName>
        <fullName evidence="1">Uncharacterized protein</fullName>
    </submittedName>
</protein>
<name>A0AB38CVT4_9MYCO</name>
<dbReference type="Proteomes" id="UP000185210">
    <property type="component" value="Unassembled WGS sequence"/>
</dbReference>
<evidence type="ECO:0000313" key="2">
    <source>
        <dbReference type="Proteomes" id="UP000185210"/>
    </source>
</evidence>
<proteinExistence type="predicted"/>
<organism evidence="1 2">
    <name type="scientific">Mycobacteroides abscessus subsp. abscessus</name>
    <dbReference type="NCBI Taxonomy" id="1185650"/>
    <lineage>
        <taxon>Bacteria</taxon>
        <taxon>Bacillati</taxon>
        <taxon>Actinomycetota</taxon>
        <taxon>Actinomycetes</taxon>
        <taxon>Mycobacteriales</taxon>
        <taxon>Mycobacteriaceae</taxon>
        <taxon>Mycobacteroides</taxon>
        <taxon>Mycobacteroides abscessus</taxon>
    </lineage>
</organism>
<dbReference type="AlphaFoldDB" id="A0AB38CVT4"/>
<evidence type="ECO:0000313" key="1">
    <source>
        <dbReference type="EMBL" id="SIA53135.1"/>
    </source>
</evidence>